<organism evidence="2 3">
    <name type="scientific">Solanum bulbocastanum</name>
    <name type="common">Wild potato</name>
    <dbReference type="NCBI Taxonomy" id="147425"/>
    <lineage>
        <taxon>Eukaryota</taxon>
        <taxon>Viridiplantae</taxon>
        <taxon>Streptophyta</taxon>
        <taxon>Embryophyta</taxon>
        <taxon>Tracheophyta</taxon>
        <taxon>Spermatophyta</taxon>
        <taxon>Magnoliopsida</taxon>
        <taxon>eudicotyledons</taxon>
        <taxon>Gunneridae</taxon>
        <taxon>Pentapetalae</taxon>
        <taxon>asterids</taxon>
        <taxon>lamiids</taxon>
        <taxon>Solanales</taxon>
        <taxon>Solanaceae</taxon>
        <taxon>Solanoideae</taxon>
        <taxon>Solaneae</taxon>
        <taxon>Solanum</taxon>
    </lineage>
</organism>
<name>A0AAN8U1A6_SOLBU</name>
<protein>
    <recommendedName>
        <fullName evidence="1">DUF4283 domain-containing protein</fullName>
    </recommendedName>
</protein>
<reference evidence="2 3" key="1">
    <citation type="submission" date="2024-02" db="EMBL/GenBank/DDBJ databases">
        <title>de novo genome assembly of Solanum bulbocastanum strain 11H21.</title>
        <authorList>
            <person name="Hosaka A.J."/>
        </authorList>
    </citation>
    <scope>NUCLEOTIDE SEQUENCE [LARGE SCALE GENOMIC DNA]</scope>
    <source>
        <tissue evidence="2">Young leaves</tissue>
    </source>
</reference>
<dbReference type="EMBL" id="JBANQN010000002">
    <property type="protein sequence ID" value="KAK6796709.1"/>
    <property type="molecule type" value="Genomic_DNA"/>
</dbReference>
<accession>A0AAN8U1A6</accession>
<dbReference type="Proteomes" id="UP001371456">
    <property type="component" value="Unassembled WGS sequence"/>
</dbReference>
<gene>
    <name evidence="2" type="ORF">RDI58_004410</name>
</gene>
<dbReference type="AlphaFoldDB" id="A0AAN8U1A6"/>
<proteinExistence type="predicted"/>
<dbReference type="Pfam" id="PF14111">
    <property type="entry name" value="DUF4283"/>
    <property type="match status" value="1"/>
</dbReference>
<comment type="caution">
    <text evidence="2">The sequence shown here is derived from an EMBL/GenBank/DDBJ whole genome shotgun (WGS) entry which is preliminary data.</text>
</comment>
<sequence>MNLNYIPPVIVNGEKVVEILPNDVAQDNEKWATSIVVYVVGTTPSIGAMERFIMGQGIFTNKPIILYHIDGYFVVRFANEEERDMVLCSGSHHLLRRPIIMKPWVSEFNFKKEILTTIPLWVKLSNLPLYHWNSVVLSKIGSSLGKPLYANECTTQTSRISFDRILVKVDVTRPLAKVIKIQDQQEE</sequence>
<dbReference type="PANTHER" id="PTHR33233">
    <property type="entry name" value="ENDONUCLEASE/EXONUCLEASE/PHOSPHATASE"/>
    <property type="match status" value="1"/>
</dbReference>
<feature type="domain" description="DUF4283" evidence="1">
    <location>
        <begin position="28"/>
        <end position="111"/>
    </location>
</feature>
<keyword evidence="3" id="KW-1185">Reference proteome</keyword>
<dbReference type="InterPro" id="IPR025558">
    <property type="entry name" value="DUF4283"/>
</dbReference>
<evidence type="ECO:0000259" key="1">
    <source>
        <dbReference type="Pfam" id="PF14111"/>
    </source>
</evidence>
<evidence type="ECO:0000313" key="2">
    <source>
        <dbReference type="EMBL" id="KAK6796709.1"/>
    </source>
</evidence>
<dbReference type="PANTHER" id="PTHR33233:SF14">
    <property type="entry name" value="ENDONUCLEASE_EXONUCLEASE_PHOSPHATASE"/>
    <property type="match status" value="1"/>
</dbReference>
<evidence type="ECO:0000313" key="3">
    <source>
        <dbReference type="Proteomes" id="UP001371456"/>
    </source>
</evidence>